<dbReference type="AlphaFoldDB" id="A0AAE0PUT9"/>
<accession>A0AAE0PUT9</accession>
<evidence type="ECO:0000313" key="1">
    <source>
        <dbReference type="EMBL" id="KAK3508496.1"/>
    </source>
</evidence>
<gene>
    <name evidence="1" type="ORF">QTP70_031368</name>
</gene>
<comment type="caution">
    <text evidence="1">The sequence shown here is derived from an EMBL/GenBank/DDBJ whole genome shotgun (WGS) entry which is preliminary data.</text>
</comment>
<name>A0AAE0PUT9_9TELE</name>
<dbReference type="Proteomes" id="UP001274896">
    <property type="component" value="Unassembled WGS sequence"/>
</dbReference>
<proteinExistence type="predicted"/>
<organism evidence="1 2">
    <name type="scientific">Hemibagrus guttatus</name>
    <dbReference type="NCBI Taxonomy" id="175788"/>
    <lineage>
        <taxon>Eukaryota</taxon>
        <taxon>Metazoa</taxon>
        <taxon>Chordata</taxon>
        <taxon>Craniata</taxon>
        <taxon>Vertebrata</taxon>
        <taxon>Euteleostomi</taxon>
        <taxon>Actinopterygii</taxon>
        <taxon>Neopterygii</taxon>
        <taxon>Teleostei</taxon>
        <taxon>Ostariophysi</taxon>
        <taxon>Siluriformes</taxon>
        <taxon>Bagridae</taxon>
        <taxon>Hemibagrus</taxon>
    </lineage>
</organism>
<sequence length="25" mass="2655">MMMESLAGLSLYSCWPPSPSCCSSS</sequence>
<reference evidence="1" key="1">
    <citation type="submission" date="2023-06" db="EMBL/GenBank/DDBJ databases">
        <title>Male Hemibagrus guttatus genome.</title>
        <authorList>
            <person name="Bian C."/>
        </authorList>
    </citation>
    <scope>NUCLEOTIDE SEQUENCE</scope>
    <source>
        <strain evidence="1">Male_cb2023</strain>
        <tissue evidence="1">Muscle</tissue>
    </source>
</reference>
<dbReference type="EMBL" id="JAUCMX010000028">
    <property type="protein sequence ID" value="KAK3508496.1"/>
    <property type="molecule type" value="Genomic_DNA"/>
</dbReference>
<keyword evidence="2" id="KW-1185">Reference proteome</keyword>
<protein>
    <submittedName>
        <fullName evidence="1">Uncharacterized protein</fullName>
    </submittedName>
</protein>
<evidence type="ECO:0000313" key="2">
    <source>
        <dbReference type="Proteomes" id="UP001274896"/>
    </source>
</evidence>